<feature type="region of interest" description="Disordered" evidence="2">
    <location>
        <begin position="749"/>
        <end position="781"/>
    </location>
</feature>
<evidence type="ECO:0000313" key="4">
    <source>
        <dbReference type="Proteomes" id="UP000006591"/>
    </source>
</evidence>
<feature type="region of interest" description="Disordered" evidence="2">
    <location>
        <begin position="161"/>
        <end position="204"/>
    </location>
</feature>
<feature type="compositionally biased region" description="Low complexity" evidence="2">
    <location>
        <begin position="686"/>
        <end position="704"/>
    </location>
</feature>
<dbReference type="HOGENOM" id="CLU_020948_0_0_1"/>
<dbReference type="PANTHER" id="PTHR47747">
    <property type="entry name" value="RIBONUCLEASE P PROTEIN SUBUNIT P38-LIKE PROTEIN"/>
    <property type="match status" value="1"/>
</dbReference>
<reference evidence="3" key="1">
    <citation type="submission" date="2015-04" db="UniProtKB">
        <authorList>
            <consortium name="EnsemblPlants"/>
        </authorList>
    </citation>
    <scope>IDENTIFICATION</scope>
    <source>
        <strain evidence="3">SL10</strain>
    </source>
</reference>
<sequence length="875" mass="96777">MSMSMSTATTTPAVLRLSTDMAMSECAATMPATTAHHHHHHAVAYFGLSCALAVLHRRSGGGGGGCDLGAGPRRCRWSRRRELALRERVGELEREVEELRRRRGEDARANEKVAGIFAAHEQRWFAERKGLRRQVHAVVAAARAREAAHGEAVAELTRQLEEQEQRAAEAAEQEAGRREEAEGKLRAAEEAAERAGKEAQEHAAELRKHRAALAELATARRELEAELARAARRGDAAEAELGEALERRDEAASTAEELSAECARLRRDAEHKDKILSAMLRKSKIDMEDREMLVREVKMCKARRKQAELEADRWRKMWESRHRRGSRSSARCAASADHPGCSDKLTSPDAAVAPCAHDTKILFVDRVEDADAAKKCRHTAAPPPPTTKDPTTVECVDRYPSHVDDKPVVEEYQDLQEWFKMETEKYTSMIRRRHSAEVEAFTEQLRLKDEKLEAFRWRAASMDAEASRLRSRLQELEARLSEQEQRRAALEALLVARDDENRSLMERLAASDDQGRALDVVVVDGGGGGCEHRAPRSPEGAEAADARLAVAEIKSLEPVSPGGDTNKVFDMEETEARDVEISVQNDVSAAVSPDELQLVEHDDHRAIAPARNSYTCEIEEEEDEEKELPSSSSSSSLALVVAAPPEQRTTASKMDIQALAVSYKIKRLKQQLLVLENLAAAAAGGKDTVTTATNPSTNTAAATAAGGGGGGGGRQQYPRSYQMMVSFLSKHVKRYQSLEDKIDDLCTRMEESKRGGGRERHHRRRRQGRESEEDGSGDREQSAALARFLEETFQLQRYMVATGQKLLEMQSRIAPSLERAAGNGGGNDGVDMGRFMDVVGALLRDVQRGLEVRIARIIGDLEGTLTFHGILHTTF</sequence>
<accession>A0A0E0FN21</accession>
<keyword evidence="4" id="KW-1185">Reference proteome</keyword>
<evidence type="ECO:0000313" key="3">
    <source>
        <dbReference type="EnsemblPlants" id="ONIVA01G21850.1"/>
    </source>
</evidence>
<feature type="region of interest" description="Disordered" evidence="2">
    <location>
        <begin position="686"/>
        <end position="717"/>
    </location>
</feature>
<dbReference type="Proteomes" id="UP000006591">
    <property type="component" value="Chromosome 1"/>
</dbReference>
<feature type="compositionally biased region" description="Acidic residues" evidence="2">
    <location>
        <begin position="617"/>
        <end position="626"/>
    </location>
</feature>
<feature type="coiled-coil region" evidence="1">
    <location>
        <begin position="82"/>
        <end position="109"/>
    </location>
</feature>
<dbReference type="PANTHER" id="PTHR47747:SF2">
    <property type="entry name" value="RIBONUCLEASE P PROTEIN SUBUNIT P38-LIKE PROTEIN"/>
    <property type="match status" value="1"/>
</dbReference>
<dbReference type="Gramene" id="ONIVA01G21850.1">
    <property type="protein sequence ID" value="ONIVA01G21850.1"/>
    <property type="gene ID" value="ONIVA01G21850"/>
</dbReference>
<proteinExistence type="predicted"/>
<organism evidence="3">
    <name type="scientific">Oryza nivara</name>
    <name type="common">Indian wild rice</name>
    <name type="synonym">Oryza sativa f. spontanea</name>
    <dbReference type="NCBI Taxonomy" id="4536"/>
    <lineage>
        <taxon>Eukaryota</taxon>
        <taxon>Viridiplantae</taxon>
        <taxon>Streptophyta</taxon>
        <taxon>Embryophyta</taxon>
        <taxon>Tracheophyta</taxon>
        <taxon>Spermatophyta</taxon>
        <taxon>Magnoliopsida</taxon>
        <taxon>Liliopsida</taxon>
        <taxon>Poales</taxon>
        <taxon>Poaceae</taxon>
        <taxon>BOP clade</taxon>
        <taxon>Oryzoideae</taxon>
        <taxon>Oryzeae</taxon>
        <taxon>Oryzinae</taxon>
        <taxon>Oryza</taxon>
    </lineage>
</organism>
<evidence type="ECO:0000256" key="2">
    <source>
        <dbReference type="SAM" id="MobiDB-lite"/>
    </source>
</evidence>
<feature type="coiled-coil region" evidence="1">
    <location>
        <begin position="459"/>
        <end position="493"/>
    </location>
</feature>
<dbReference type="EnsemblPlants" id="ONIVA01G21850.1">
    <property type="protein sequence ID" value="ONIVA01G21850.1"/>
    <property type="gene ID" value="ONIVA01G21850"/>
</dbReference>
<dbReference type="OMA" id="CIRVIGK"/>
<dbReference type="AlphaFoldDB" id="A0A0E0FN21"/>
<dbReference type="eggNOG" id="ENOG502QTAA">
    <property type="taxonomic scope" value="Eukaryota"/>
</dbReference>
<dbReference type="STRING" id="4536.A0A0E0FN21"/>
<reference evidence="3" key="2">
    <citation type="submission" date="2018-04" db="EMBL/GenBank/DDBJ databases">
        <title>OnivRS2 (Oryza nivara Reference Sequence Version 2).</title>
        <authorList>
            <person name="Zhang J."/>
            <person name="Kudrna D."/>
            <person name="Lee S."/>
            <person name="Talag J."/>
            <person name="Rajasekar S."/>
            <person name="Welchert J."/>
            <person name="Hsing Y.-I."/>
            <person name="Wing R.A."/>
        </authorList>
    </citation>
    <scope>NUCLEOTIDE SEQUENCE [LARGE SCALE GENOMIC DNA]</scope>
</reference>
<name>A0A0E0FN21_ORYNI</name>
<feature type="compositionally biased region" description="Gly residues" evidence="2">
    <location>
        <begin position="705"/>
        <end position="714"/>
    </location>
</feature>
<keyword evidence="1" id="KW-0175">Coiled coil</keyword>
<feature type="region of interest" description="Disordered" evidence="2">
    <location>
        <begin position="617"/>
        <end position="636"/>
    </location>
</feature>
<feature type="compositionally biased region" description="Basic and acidic residues" evidence="2">
    <location>
        <begin position="749"/>
        <end position="758"/>
    </location>
</feature>
<evidence type="ECO:0000256" key="1">
    <source>
        <dbReference type="SAM" id="Coils"/>
    </source>
</evidence>
<protein>
    <submittedName>
        <fullName evidence="3">Uncharacterized protein</fullName>
    </submittedName>
</protein>